<dbReference type="PANTHER" id="PTHR31676:SF156">
    <property type="entry name" value="F22D16.19 PROTEIN"/>
    <property type="match status" value="1"/>
</dbReference>
<dbReference type="InterPro" id="IPR007493">
    <property type="entry name" value="DUF538"/>
</dbReference>
<dbReference type="SUPFAM" id="SSF141562">
    <property type="entry name" value="At5g01610-like"/>
    <property type="match status" value="1"/>
</dbReference>
<sequence>MSPASLLLLLLLCFGFTNGGFAARLASPDLSKPTAYEILQSHGFPIGLLPLGVSSYDLDAASGEFSAYLNGSCLLSVRDSYELRYEPTISGTVSQNHLSNLRGISVKVLFLWLNIVDIRRSGDDLEFSVGISSANFPIDNFSECPQCGGQVVAEAWL</sequence>
<proteinExistence type="predicted"/>
<dbReference type="RefSeq" id="XP_039136628.1">
    <property type="nucleotide sequence ID" value="XM_039280694.1"/>
</dbReference>
<keyword evidence="2" id="KW-1185">Reference proteome</keyword>
<organism evidence="2 3">
    <name type="scientific">Dioscorea cayennensis subsp. rotundata</name>
    <name type="common">White Guinea yam</name>
    <name type="synonym">Dioscorea rotundata</name>
    <dbReference type="NCBI Taxonomy" id="55577"/>
    <lineage>
        <taxon>Eukaryota</taxon>
        <taxon>Viridiplantae</taxon>
        <taxon>Streptophyta</taxon>
        <taxon>Embryophyta</taxon>
        <taxon>Tracheophyta</taxon>
        <taxon>Spermatophyta</taxon>
        <taxon>Magnoliopsida</taxon>
        <taxon>Liliopsida</taxon>
        <taxon>Dioscoreales</taxon>
        <taxon>Dioscoreaceae</taxon>
        <taxon>Dioscorea</taxon>
    </lineage>
</organism>
<dbReference type="InterPro" id="IPR036758">
    <property type="entry name" value="At5g01610-like"/>
</dbReference>
<gene>
    <name evidence="3" type="primary">LOC120273943</name>
</gene>
<name>A0AB40C9Y8_DIOCR</name>
<dbReference type="PANTHER" id="PTHR31676">
    <property type="entry name" value="T31J12.3 PROTEIN-RELATED"/>
    <property type="match status" value="1"/>
</dbReference>
<feature type="chain" id="PRO_5044231619" evidence="1">
    <location>
        <begin position="23"/>
        <end position="157"/>
    </location>
</feature>
<dbReference type="Gene3D" id="2.30.240.10">
    <property type="entry name" value="At5g01610-like"/>
    <property type="match status" value="1"/>
</dbReference>
<evidence type="ECO:0000313" key="3">
    <source>
        <dbReference type="RefSeq" id="XP_039136628.1"/>
    </source>
</evidence>
<keyword evidence="1" id="KW-0732">Signal</keyword>
<evidence type="ECO:0000313" key="2">
    <source>
        <dbReference type="Proteomes" id="UP001515500"/>
    </source>
</evidence>
<feature type="signal peptide" evidence="1">
    <location>
        <begin position="1"/>
        <end position="22"/>
    </location>
</feature>
<dbReference type="AlphaFoldDB" id="A0AB40C9Y8"/>
<accession>A0AB40C9Y8</accession>
<reference evidence="3" key="1">
    <citation type="submission" date="2025-08" db="UniProtKB">
        <authorList>
            <consortium name="RefSeq"/>
        </authorList>
    </citation>
    <scope>IDENTIFICATION</scope>
</reference>
<evidence type="ECO:0000256" key="1">
    <source>
        <dbReference type="SAM" id="SignalP"/>
    </source>
</evidence>
<protein>
    <submittedName>
        <fullName evidence="3">Uncharacterized protein LOC120273943</fullName>
    </submittedName>
</protein>
<dbReference type="Pfam" id="PF04398">
    <property type="entry name" value="DUF538"/>
    <property type="match status" value="1"/>
</dbReference>
<dbReference type="GeneID" id="120273943"/>
<dbReference type="Proteomes" id="UP001515500">
    <property type="component" value="Chromosome 12"/>
</dbReference>